<dbReference type="Gene3D" id="2.60.40.10">
    <property type="entry name" value="Immunoglobulins"/>
    <property type="match status" value="5"/>
</dbReference>
<evidence type="ECO:0000256" key="5">
    <source>
        <dbReference type="ARBA" id="ARBA00023273"/>
    </source>
</evidence>
<evidence type="ECO:0000256" key="2">
    <source>
        <dbReference type="ARBA" id="ARBA00004496"/>
    </source>
</evidence>
<keyword evidence="6" id="KW-0732">Signal</keyword>
<dbReference type="Gene3D" id="2.60.120.260">
    <property type="entry name" value="Galactose-binding domain-like"/>
    <property type="match status" value="2"/>
</dbReference>
<dbReference type="SUPFAM" id="SSF49265">
    <property type="entry name" value="Fibronectin type III"/>
    <property type="match status" value="2"/>
</dbReference>
<sequence length="1644" mass="163745">MQTLYTKGQPFRWMRLLTLLLLLPLAGRAQTFYDLSTGNYSQDFADIANWTNNFAAGAGANNYRTATSVATSPANQSAVFVTGASGGVQKGTLNIVLLATGTAVPSNAAAFDLLLNFSNRTAGNLSFDYAKVVNTANDANPRKQTLKIQYSIDNGVTFTDYTATGYTAPIVSNTTTAESGTRTIALPAALNNQATVVVRFFASPNGDNTGSGNRPKISIDNVAVTSTAIPTVTCVAPAAPTFSGTNSSSTSVAFVPDATNTSPYTVTATPTAGGTAITATGTSSPISLTGLAASTGYSVTVTATCTSAAGGGTVTSAAATVTTTAASASCIAPTSVSATPGSTSASIAFTGDATATGGYTVAVTPTAGGTAITATGTSSPITVTGLAPNTSYSVTVSSDCGGNGTATSSPAVTFATLAPNPEINVQVAGVDYLTGSTYDFGTTNFGTPVGPVTFTVQNTSTTDVLTVSGAGITSSTGAGFTLSAPSTPFTVAPSSTATFTVTFNPTTAGAKTGVVTITNNDQSEPSYVINLTGQSNTPPPTATNYSATSILAGIQSTEVVTGTSLSGATVTITSNTAGTVTVGTVTASSTQASFTLLATQAGSFTLNITTAGGSLTQAVTVTTPPTGFFEPFEAGTKATYPSGNVVLTTGSWNFTEALLGAQAPTATPGTGEKKNNGQAVRLRTLGTASMNFDKSGGAGNITFLAALYGTDAAQTSPASAVLVEISTDGGAIYTTVGSITPTATLASYTLAANKTGNVRLRFSSNTTGTTPRINLDDVQISDYALAVCDAPTGLTPGSITSSSATVSFTGSASAANGYTVTTMPVTTTQTPAAGATSVSFTGLQPGTTYAVSIVSNCSATSTSSAATTNFTTLALAPTLAVSQSGTSYPSGGTAYDFGNQTVNTTSSAVSFTLTNNGPDALTISAITTTGDYAVSGAAPTTVPAGGTATVNVTFTPTATGTRAGTLVISSNATNGGTYTVNLTGNGQAAALPDLTVTTGTPTSPTPITGNYNNVTIAPNGYAILAGPLTVAGTLTIQGGGGLLQGGAGMGCQLLTGSGNFNLQAGGTLGICDPAGISPTGVPTGAVLLTGTRTYSPAANYIYSGNVAQTTGLGLPSTVLGLGVQNAAGVTLSHAVSLTQGLNLSLGNLITNGQTFTLLSSNAGTAGVVNTGGVVVGTATVQRSINSSNAIGYRHYSAPVSNTTFADLTVPGVFTPTFNPTYNGSATPGAVTPFPTVFGYDQDRIATVTSNYSAFDKGWFSPNGVGDPMVVGKGYSVNAPNTALVDFMGNLNSGPVPSGTLNRGADAAAGWHLLGNPYPSPLDWSTVTPAQRPGMDAAIYVFESAGQYGGSYRASVNGVGGNANSPQPIVVSSQGYFVRVTTPNGTGQVNLDNSNRVTVFTTQPSFGRGTADSRPQVALTLQGASAADAAYVYFQAGATAGKDVEFDATKLANSHGLNLTSLAGGEALAINGLPALGTATVLVPLNVAAPQAGSYSLTAGSLANFAGTTVTLVDALTSTRTVLTAGTTYAFSMGSTTAAGRFALEFRPSGALATTAAKALAAQTQLFPNPTSASFRVQLPLLAGKTTVQATLANALGQTVLSRTLNAAAGQAIDAEFDVRALAAGVYTLRLNVNGIPIVRKVVVE</sequence>
<keyword evidence="4" id="KW-0969">Cilium</keyword>
<dbReference type="InterPro" id="IPR053879">
    <property type="entry name" value="HYDIN_VesB_CFA65-like_Ig"/>
</dbReference>
<dbReference type="NCBIfam" id="NF012200">
    <property type="entry name" value="choice_anch_D"/>
    <property type="match status" value="2"/>
</dbReference>
<evidence type="ECO:0000256" key="3">
    <source>
        <dbReference type="ARBA" id="ARBA00022490"/>
    </source>
</evidence>
<dbReference type="InterPro" id="IPR026444">
    <property type="entry name" value="Secre_tail"/>
</dbReference>
<dbReference type="Pfam" id="PF22544">
    <property type="entry name" value="HYDIN_VesB_CFA65-like_Ig"/>
    <property type="match status" value="1"/>
</dbReference>
<feature type="domain" description="Fibronectin type-III" evidence="7">
    <location>
        <begin position="790"/>
        <end position="875"/>
    </location>
</feature>
<protein>
    <recommendedName>
        <fullName evidence="7">Fibronectin type-III domain-containing protein</fullName>
    </recommendedName>
</protein>
<dbReference type="RefSeq" id="WP_345058253.1">
    <property type="nucleotide sequence ID" value="NZ_BAABDK010000031.1"/>
</dbReference>
<evidence type="ECO:0000313" key="9">
    <source>
        <dbReference type="Proteomes" id="UP001501469"/>
    </source>
</evidence>
<feature type="chain" id="PRO_5047007375" description="Fibronectin type-III domain-containing protein" evidence="6">
    <location>
        <begin position="30"/>
        <end position="1644"/>
    </location>
</feature>
<evidence type="ECO:0000256" key="1">
    <source>
        <dbReference type="ARBA" id="ARBA00004138"/>
    </source>
</evidence>
<evidence type="ECO:0000256" key="6">
    <source>
        <dbReference type="SAM" id="SignalP"/>
    </source>
</evidence>
<feature type="domain" description="Fibronectin type-III" evidence="7">
    <location>
        <begin position="332"/>
        <end position="419"/>
    </location>
</feature>
<dbReference type="NCBIfam" id="TIGR04183">
    <property type="entry name" value="Por_Secre_tail"/>
    <property type="match status" value="1"/>
</dbReference>
<dbReference type="Proteomes" id="UP001501469">
    <property type="component" value="Unassembled WGS sequence"/>
</dbReference>
<dbReference type="Pfam" id="PF18962">
    <property type="entry name" value="Por_Secre_tail"/>
    <property type="match status" value="1"/>
</dbReference>
<dbReference type="InterPro" id="IPR003961">
    <property type="entry name" value="FN3_dom"/>
</dbReference>
<evidence type="ECO:0000259" key="7">
    <source>
        <dbReference type="PROSITE" id="PS50853"/>
    </source>
</evidence>
<name>A0ABP7UQ67_9BACT</name>
<dbReference type="EMBL" id="BAABDK010000031">
    <property type="protein sequence ID" value="GAA4049687.1"/>
    <property type="molecule type" value="Genomic_DNA"/>
</dbReference>
<dbReference type="PROSITE" id="PS50853">
    <property type="entry name" value="FN3"/>
    <property type="match status" value="2"/>
</dbReference>
<feature type="signal peptide" evidence="6">
    <location>
        <begin position="1"/>
        <end position="29"/>
    </location>
</feature>
<comment type="caution">
    <text evidence="8">The sequence shown here is derived from an EMBL/GenBank/DDBJ whole genome shotgun (WGS) entry which is preliminary data.</text>
</comment>
<keyword evidence="5" id="KW-0966">Cell projection</keyword>
<reference evidence="9" key="1">
    <citation type="journal article" date="2019" name="Int. J. Syst. Evol. Microbiol.">
        <title>The Global Catalogue of Microorganisms (GCM) 10K type strain sequencing project: providing services to taxonomists for standard genome sequencing and annotation.</title>
        <authorList>
            <consortium name="The Broad Institute Genomics Platform"/>
            <consortium name="The Broad Institute Genome Sequencing Center for Infectious Disease"/>
            <person name="Wu L."/>
            <person name="Ma J."/>
        </authorList>
    </citation>
    <scope>NUCLEOTIDE SEQUENCE [LARGE SCALE GENOMIC DNA]</scope>
    <source>
        <strain evidence="9">JCM 17225</strain>
    </source>
</reference>
<proteinExistence type="predicted"/>
<evidence type="ECO:0000256" key="4">
    <source>
        <dbReference type="ARBA" id="ARBA00023069"/>
    </source>
</evidence>
<dbReference type="CDD" id="cd00063">
    <property type="entry name" value="FN3"/>
    <property type="match status" value="2"/>
</dbReference>
<dbReference type="SMART" id="SM00060">
    <property type="entry name" value="FN3"/>
    <property type="match status" value="4"/>
</dbReference>
<dbReference type="Pfam" id="PF15780">
    <property type="entry name" value="ASH"/>
    <property type="match status" value="1"/>
</dbReference>
<evidence type="ECO:0000313" key="8">
    <source>
        <dbReference type="EMBL" id="GAA4049687.1"/>
    </source>
</evidence>
<keyword evidence="3" id="KW-0963">Cytoplasm</keyword>
<accession>A0ABP7UQ67</accession>
<dbReference type="InterPro" id="IPR013783">
    <property type="entry name" value="Ig-like_fold"/>
</dbReference>
<comment type="subcellular location">
    <subcellularLocation>
        <location evidence="1">Cell projection</location>
        <location evidence="1">Cilium</location>
    </subcellularLocation>
    <subcellularLocation>
        <location evidence="2">Cytoplasm</location>
    </subcellularLocation>
</comment>
<dbReference type="InterPro" id="IPR031549">
    <property type="entry name" value="ASH"/>
</dbReference>
<keyword evidence="9" id="KW-1185">Reference proteome</keyword>
<dbReference type="Pfam" id="PF00041">
    <property type="entry name" value="fn3"/>
    <property type="match status" value="1"/>
</dbReference>
<dbReference type="InterPro" id="IPR036116">
    <property type="entry name" value="FN3_sf"/>
</dbReference>
<organism evidence="8 9">
    <name type="scientific">Hymenobacter glaciei</name>
    <dbReference type="NCBI Taxonomy" id="877209"/>
    <lineage>
        <taxon>Bacteria</taxon>
        <taxon>Pseudomonadati</taxon>
        <taxon>Bacteroidota</taxon>
        <taxon>Cytophagia</taxon>
        <taxon>Cytophagales</taxon>
        <taxon>Hymenobacteraceae</taxon>
        <taxon>Hymenobacter</taxon>
    </lineage>
</organism>
<gene>
    <name evidence="8" type="ORF">GCM10022409_40420</name>
</gene>